<accession>A0A8H4VI86</accession>
<keyword evidence="5" id="KW-0812">Transmembrane</keyword>
<evidence type="ECO:0000256" key="3">
    <source>
        <dbReference type="ARBA" id="ARBA00010617"/>
    </source>
</evidence>
<keyword evidence="13" id="KW-1185">Reference proteome</keyword>
<comment type="subcellular location">
    <subcellularLocation>
        <location evidence="2">Membrane</location>
    </subcellularLocation>
</comment>
<evidence type="ECO:0000313" key="13">
    <source>
        <dbReference type="Proteomes" id="UP000566819"/>
    </source>
</evidence>
<evidence type="ECO:0000256" key="1">
    <source>
        <dbReference type="ARBA" id="ARBA00001971"/>
    </source>
</evidence>
<dbReference type="InterPro" id="IPR025363">
    <property type="entry name" value="DUF4267"/>
</dbReference>
<dbReference type="OrthoDB" id="2989864at2759"/>
<dbReference type="Pfam" id="PF00067">
    <property type="entry name" value="p450"/>
    <property type="match status" value="1"/>
</dbReference>
<keyword evidence="6" id="KW-0479">Metal-binding</keyword>
<comment type="similarity">
    <text evidence="3">Belongs to the cytochrome P450 family.</text>
</comment>
<dbReference type="PANTHER" id="PTHR46206">
    <property type="entry name" value="CYTOCHROME P450"/>
    <property type="match status" value="1"/>
</dbReference>
<dbReference type="Gene3D" id="1.10.630.10">
    <property type="entry name" value="Cytochrome P450"/>
    <property type="match status" value="1"/>
</dbReference>
<dbReference type="InterPro" id="IPR001128">
    <property type="entry name" value="Cyt_P450"/>
</dbReference>
<comment type="cofactor">
    <cofactor evidence="1">
        <name>heme</name>
        <dbReference type="ChEBI" id="CHEBI:30413"/>
    </cofactor>
</comment>
<evidence type="ECO:0000256" key="6">
    <source>
        <dbReference type="ARBA" id="ARBA00022723"/>
    </source>
</evidence>
<keyword evidence="9" id="KW-0408">Iron</keyword>
<reference evidence="12 13" key="1">
    <citation type="submission" date="2020-03" db="EMBL/GenBank/DDBJ databases">
        <title>Draft Genome Sequence of Cudoniella acicularis.</title>
        <authorList>
            <person name="Buettner E."/>
            <person name="Kellner H."/>
        </authorList>
    </citation>
    <scope>NUCLEOTIDE SEQUENCE [LARGE SCALE GENOMIC DNA]</scope>
    <source>
        <strain evidence="12 13">DSM 108380</strain>
    </source>
</reference>
<dbReference type="EMBL" id="JAAMPI010002646">
    <property type="protein sequence ID" value="KAF4610378.1"/>
    <property type="molecule type" value="Genomic_DNA"/>
</dbReference>
<evidence type="ECO:0000313" key="12">
    <source>
        <dbReference type="EMBL" id="KAF4610378.1"/>
    </source>
</evidence>
<comment type="caution">
    <text evidence="12">The sequence shown here is derived from an EMBL/GenBank/DDBJ whole genome shotgun (WGS) entry which is preliminary data.</text>
</comment>
<evidence type="ECO:0000256" key="8">
    <source>
        <dbReference type="ARBA" id="ARBA00023002"/>
    </source>
</evidence>
<keyword evidence="11" id="KW-0472">Membrane</keyword>
<dbReference type="InterPro" id="IPR036396">
    <property type="entry name" value="Cyt_P450_sf"/>
</dbReference>
<dbReference type="GO" id="GO:0016705">
    <property type="term" value="F:oxidoreductase activity, acting on paired donors, with incorporation or reduction of molecular oxygen"/>
    <property type="evidence" value="ECO:0007669"/>
    <property type="project" value="InterPro"/>
</dbReference>
<sequence>MEQMFKTRPEKPWTAERIIHELMALWFGSNHSIAMSINFAIQNICLYPEYVEPLRKELEGPAYKIFEATGNGLPLLDSFLKESSRLSPVDSLSTRRKALKPFHLSDGTYIERGQWIFVMFEHFVLRHIPPLLIATTISLGGTMTFFNVEKAIQTFGLPQRIAISKTAQPVMTLSSARISAIGISIWALYLGNHFEAVDVVCATMGYIALVDGYVCWKEGVPGTAAWRTASTALVALWGLMGMTAGR</sequence>
<evidence type="ECO:0000256" key="11">
    <source>
        <dbReference type="ARBA" id="ARBA00023136"/>
    </source>
</evidence>
<keyword evidence="8" id="KW-0560">Oxidoreductase</keyword>
<keyword evidence="4" id="KW-0349">Heme</keyword>
<name>A0A8H4VI86_9HELO</name>
<evidence type="ECO:0000256" key="9">
    <source>
        <dbReference type="ARBA" id="ARBA00023004"/>
    </source>
</evidence>
<dbReference type="SUPFAM" id="SSF48264">
    <property type="entry name" value="Cytochrome P450"/>
    <property type="match status" value="1"/>
</dbReference>
<proteinExistence type="inferred from homology"/>
<keyword evidence="10" id="KW-0503">Monooxygenase</keyword>
<dbReference type="Pfam" id="PF14087">
    <property type="entry name" value="DUF4267"/>
    <property type="match status" value="1"/>
</dbReference>
<evidence type="ECO:0000256" key="5">
    <source>
        <dbReference type="ARBA" id="ARBA00022692"/>
    </source>
</evidence>
<gene>
    <name evidence="12" type="ORF">G7Y89_g15741</name>
</gene>
<dbReference type="GO" id="GO:0004497">
    <property type="term" value="F:monooxygenase activity"/>
    <property type="evidence" value="ECO:0007669"/>
    <property type="project" value="UniProtKB-KW"/>
</dbReference>
<protein>
    <submittedName>
        <fullName evidence="12">Uncharacterized protein</fullName>
    </submittedName>
</protein>
<dbReference type="GO" id="GO:0020037">
    <property type="term" value="F:heme binding"/>
    <property type="evidence" value="ECO:0007669"/>
    <property type="project" value="InterPro"/>
</dbReference>
<dbReference type="GO" id="GO:0016020">
    <property type="term" value="C:membrane"/>
    <property type="evidence" value="ECO:0007669"/>
    <property type="project" value="UniProtKB-SubCell"/>
</dbReference>
<keyword evidence="7" id="KW-1133">Transmembrane helix</keyword>
<dbReference type="GO" id="GO:0005506">
    <property type="term" value="F:iron ion binding"/>
    <property type="evidence" value="ECO:0007669"/>
    <property type="project" value="InterPro"/>
</dbReference>
<evidence type="ECO:0000256" key="7">
    <source>
        <dbReference type="ARBA" id="ARBA00022989"/>
    </source>
</evidence>
<dbReference type="Proteomes" id="UP000566819">
    <property type="component" value="Unassembled WGS sequence"/>
</dbReference>
<evidence type="ECO:0000256" key="4">
    <source>
        <dbReference type="ARBA" id="ARBA00022617"/>
    </source>
</evidence>
<organism evidence="12 13">
    <name type="scientific">Cudoniella acicularis</name>
    <dbReference type="NCBI Taxonomy" id="354080"/>
    <lineage>
        <taxon>Eukaryota</taxon>
        <taxon>Fungi</taxon>
        <taxon>Dikarya</taxon>
        <taxon>Ascomycota</taxon>
        <taxon>Pezizomycotina</taxon>
        <taxon>Leotiomycetes</taxon>
        <taxon>Helotiales</taxon>
        <taxon>Tricladiaceae</taxon>
        <taxon>Cudoniella</taxon>
    </lineage>
</organism>
<dbReference type="AlphaFoldDB" id="A0A8H4VI86"/>
<dbReference type="PANTHER" id="PTHR46206:SF5">
    <property type="entry name" value="P450, PUTATIVE (EUROFUNG)-RELATED"/>
    <property type="match status" value="1"/>
</dbReference>
<evidence type="ECO:0000256" key="10">
    <source>
        <dbReference type="ARBA" id="ARBA00023033"/>
    </source>
</evidence>
<evidence type="ECO:0000256" key="2">
    <source>
        <dbReference type="ARBA" id="ARBA00004370"/>
    </source>
</evidence>